<keyword evidence="2" id="KW-0378">Hydrolase</keyword>
<feature type="domain" description="Beta-mannosidase-like galactose-binding" evidence="3">
    <location>
        <begin position="976"/>
        <end position="1051"/>
    </location>
</feature>
<dbReference type="Pfam" id="PF17132">
    <property type="entry name" value="Glyco_hydro_106"/>
    <property type="match status" value="1"/>
</dbReference>
<dbReference type="SUPFAM" id="SSF49785">
    <property type="entry name" value="Galactose-binding domain-like"/>
    <property type="match status" value="2"/>
</dbReference>
<reference evidence="4 5" key="1">
    <citation type="submission" date="2016-12" db="EMBL/GenBank/DDBJ databases">
        <title>Trade-off between light-utilization and light-protection in marine flavobacteria.</title>
        <authorList>
            <person name="Kumagai Y."/>
            <person name="Yoshizawa S."/>
            <person name="Kogure K."/>
            <person name="Iwasaki W."/>
        </authorList>
    </citation>
    <scope>NUCLEOTIDE SEQUENCE [LARGE SCALE GENOMIC DNA]</scope>
    <source>
        <strain evidence="4 5">KCTC 12100</strain>
    </source>
</reference>
<dbReference type="InterPro" id="IPR054593">
    <property type="entry name" value="Beta-mannosidase-like_N2"/>
</dbReference>
<evidence type="ECO:0000259" key="3">
    <source>
        <dbReference type="Pfam" id="PF22666"/>
    </source>
</evidence>
<dbReference type="PANTHER" id="PTHR43817">
    <property type="entry name" value="GLYCOSYL HYDROLASE"/>
    <property type="match status" value="1"/>
</dbReference>
<dbReference type="GO" id="GO:0004553">
    <property type="term" value="F:hydrolase activity, hydrolyzing O-glycosyl compounds"/>
    <property type="evidence" value="ECO:0007669"/>
    <property type="project" value="UniProtKB-ARBA"/>
</dbReference>
<dbReference type="EMBL" id="MSCK01000001">
    <property type="protein sequence ID" value="PQJ72701.1"/>
    <property type="molecule type" value="Genomic_DNA"/>
</dbReference>
<proteinExistence type="predicted"/>
<dbReference type="NCBIfam" id="NF045579">
    <property type="entry name" value="rhamnoside_JR"/>
    <property type="match status" value="1"/>
</dbReference>
<sequence length="1137" mass="127364">MKKAVVFYVIILFTFVFTVRGQNIKKEVTKTNLENGFKNPPHSAKPLTWMHVMGGNMSKVGMTKDLEAIADAGIGGIILFNVTHRIPNGPVDFNSPEYIEITAHAAAECERLGLSFGIHNCDGWTSSGGPWVPVEHSMKQVVHREVIVNGGNVKMFLPSPSKIGGFYKEIAVLAYPALASEIIDSENPTIITSSNKDFDINIATNGKIDERTELRVPKDGKAWIQWNFGKPLTVQSFLLKTQRQRYKVPQLLQSSNDGINFKDEFVIKMSRHGKYEYTIDKTFKGITAQYFRFVTDVPLDIAEISLTNTARYDNMISRTNIHRANNGGLPKLEAVDASKVIKKSEILNLTKYVDDKGVLTTTLPKGKWTIMRVGYTTTGALNDPASIAGTGWEVDKFSRESFKIFYDGHVRKVIDASSKIAPNALQYVEIDSYEVGGQNWTKDYEKQFQAEHGYDIINFLPLYAGRYVDNADTTERVLWDIRNFNSKLMCENYFDYATELIHADGLKSYVEPYGNGPFNTLDAARSFDIPMGEFHASGKSMTGVAVSAGHIYGRNIISAEAFTSGPNVNFEGHPGFFKEFGDKGWAAGINEIVFHRFAHQANTKVKPGMGMSGFGSHIDRTQTWWENAGKSWFKYLTRGQYLLRQGVPVSDVLAFVGDGSPNTTASRKGVRDLPNHINYDGVNTDVLLNRISVENGQLVLPEGTRYRVLYLGNQKEMRLATLKRIAELANKGVIIIGNKPGKIGGYLVSEKDEIEFSKLLEQVWSKPTTSTNYNWNEIYKKYNIPVDLKIKGGEQINYAHRTSANEDIYFFFNPEKEKRTYECTFNVEGKIPEFWNPMDGSITKLVGFEHSNGKTKVAITLPSQGSGFVVFRESSASINSIATASVIDNPELIFKLNSVGKAEIEASKNGAYAISYADGKQQKLEVKNLLEPIVIKGDWEVAFPDLKAGEQSFTFPKLIDWTSHNFEGIKYYSGTAIYQKTFKVDKKILTSNNKFILDLGKVYEIARVILNGKDLGVLWKAPHTIDITSVLKAGKNNLKIEVTNQWTNRLIGDENFPNVSGYNLQPHLKTPLLIKDPQLSLINRNKMVDWYTNNEPAPLGQRSTFTTYPFYKKGDELLPAGLVGPVKIKQVKIKSIN</sequence>
<dbReference type="RefSeq" id="WP_105048360.1">
    <property type="nucleotide sequence ID" value="NZ_CP150661.1"/>
</dbReference>
<dbReference type="PANTHER" id="PTHR43817:SF1">
    <property type="entry name" value="HYDROLASE, FAMILY 43, PUTATIVE (AFU_ORTHOLOGUE AFUA_3G01660)-RELATED"/>
    <property type="match status" value="1"/>
</dbReference>
<organism evidence="4 5">
    <name type="scientific">Polaribacter butkevichii</name>
    <dbReference type="NCBI Taxonomy" id="218490"/>
    <lineage>
        <taxon>Bacteria</taxon>
        <taxon>Pseudomonadati</taxon>
        <taxon>Bacteroidota</taxon>
        <taxon>Flavobacteriia</taxon>
        <taxon>Flavobacteriales</taxon>
        <taxon>Flavobacteriaceae</taxon>
    </lineage>
</organism>
<evidence type="ECO:0000256" key="1">
    <source>
        <dbReference type="ARBA" id="ARBA00022729"/>
    </source>
</evidence>
<dbReference type="Gene3D" id="2.60.120.260">
    <property type="entry name" value="Galactose-binding domain-like"/>
    <property type="match status" value="2"/>
</dbReference>
<dbReference type="InterPro" id="IPR008979">
    <property type="entry name" value="Galactose-bd-like_sf"/>
</dbReference>
<dbReference type="OrthoDB" id="9761519at2"/>
<comment type="caution">
    <text evidence="4">The sequence shown here is derived from an EMBL/GenBank/DDBJ whole genome shotgun (WGS) entry which is preliminary data.</text>
</comment>
<gene>
    <name evidence="4" type="ORF">BTO14_05255</name>
</gene>
<accession>A0A2P6CCR6</accession>
<evidence type="ECO:0000313" key="5">
    <source>
        <dbReference type="Proteomes" id="UP000247345"/>
    </source>
</evidence>
<protein>
    <recommendedName>
        <fullName evidence="3">Beta-mannosidase-like galactose-binding domain-containing protein</fullName>
    </recommendedName>
</protein>
<dbReference type="AlphaFoldDB" id="A0A2P6CCR6"/>
<dbReference type="Proteomes" id="UP000247345">
    <property type="component" value="Unassembled WGS sequence"/>
</dbReference>
<name>A0A2P6CCR6_9FLAO</name>
<evidence type="ECO:0000313" key="4">
    <source>
        <dbReference type="EMBL" id="PQJ72701.1"/>
    </source>
</evidence>
<keyword evidence="1" id="KW-0732">Signal</keyword>
<keyword evidence="5" id="KW-1185">Reference proteome</keyword>
<dbReference type="Pfam" id="PF22666">
    <property type="entry name" value="Glyco_hydro_2_N2"/>
    <property type="match status" value="1"/>
</dbReference>
<evidence type="ECO:0000256" key="2">
    <source>
        <dbReference type="ARBA" id="ARBA00022801"/>
    </source>
</evidence>